<keyword evidence="5" id="KW-0584">Phenylalanine biosynthesis</keyword>
<dbReference type="SUPFAM" id="SSF53850">
    <property type="entry name" value="Periplasmic binding protein-like II"/>
    <property type="match status" value="1"/>
</dbReference>
<keyword evidence="10" id="KW-1185">Reference proteome</keyword>
<keyword evidence="4" id="KW-0057">Aromatic amino acid biosynthesis</keyword>
<evidence type="ECO:0000313" key="9">
    <source>
        <dbReference type="EMBL" id="GAA4697661.1"/>
    </source>
</evidence>
<comment type="catalytic activity">
    <reaction evidence="7">
        <text>prephenate + H(+) = 3-phenylpyruvate + CO2 + H2O</text>
        <dbReference type="Rhea" id="RHEA:21648"/>
        <dbReference type="ChEBI" id="CHEBI:15377"/>
        <dbReference type="ChEBI" id="CHEBI:15378"/>
        <dbReference type="ChEBI" id="CHEBI:16526"/>
        <dbReference type="ChEBI" id="CHEBI:18005"/>
        <dbReference type="ChEBI" id="CHEBI:29934"/>
        <dbReference type="EC" id="4.2.1.51"/>
    </reaction>
</comment>
<evidence type="ECO:0000256" key="1">
    <source>
        <dbReference type="ARBA" id="ARBA00004741"/>
    </source>
</evidence>
<dbReference type="PANTHER" id="PTHR21022:SF19">
    <property type="entry name" value="PREPHENATE DEHYDRATASE-RELATED"/>
    <property type="match status" value="1"/>
</dbReference>
<feature type="domain" description="Prephenate dehydratase" evidence="8">
    <location>
        <begin position="4"/>
        <end position="174"/>
    </location>
</feature>
<proteinExistence type="predicted"/>
<dbReference type="EC" id="4.2.1.51" evidence="2"/>
<comment type="caution">
    <text evidence="9">The sequence shown here is derived from an EMBL/GenBank/DDBJ whole genome shotgun (WGS) entry which is preliminary data.</text>
</comment>
<keyword evidence="6" id="KW-0456">Lyase</keyword>
<protein>
    <recommendedName>
        <fullName evidence="2">prephenate dehydratase</fullName>
        <ecNumber evidence="2">4.2.1.51</ecNumber>
    </recommendedName>
</protein>
<dbReference type="Gene3D" id="3.40.190.10">
    <property type="entry name" value="Periplasmic binding protein-like II"/>
    <property type="match status" value="2"/>
</dbReference>
<dbReference type="PANTHER" id="PTHR21022">
    <property type="entry name" value="PREPHENATE DEHYDRATASE P PROTEIN"/>
    <property type="match status" value="1"/>
</dbReference>
<dbReference type="Pfam" id="PF00800">
    <property type="entry name" value="PDT"/>
    <property type="match status" value="1"/>
</dbReference>
<dbReference type="Proteomes" id="UP001499974">
    <property type="component" value="Unassembled WGS sequence"/>
</dbReference>
<dbReference type="InterPro" id="IPR001086">
    <property type="entry name" value="Preph_deHydtase"/>
</dbReference>
<evidence type="ECO:0000256" key="6">
    <source>
        <dbReference type="ARBA" id="ARBA00023239"/>
    </source>
</evidence>
<comment type="pathway">
    <text evidence="1">Amino-acid biosynthesis; L-phenylalanine biosynthesis; phenylpyruvate from prephenate: step 1/1.</text>
</comment>
<organism evidence="9 10">
    <name type="scientific">Nocardioides conyzicola</name>
    <dbReference type="NCBI Taxonomy" id="1651781"/>
    <lineage>
        <taxon>Bacteria</taxon>
        <taxon>Bacillati</taxon>
        <taxon>Actinomycetota</taxon>
        <taxon>Actinomycetes</taxon>
        <taxon>Propionibacteriales</taxon>
        <taxon>Nocardioidaceae</taxon>
        <taxon>Nocardioides</taxon>
    </lineage>
</organism>
<sequence length="291" mass="29856">MTARVGYLGPIGTFTHGAALDLCPDAELIALSTQAVAIDALGAGEIDAAVVPVDNSVHGLVLPTWDALLGSVDATIVADTTVPVTFDAFVKPDSSTPRVIVSHPHALAQCSAFVQAQGLATRAASSTAEACRTLADGEMAIAAPLCGDLYGLEVVDRGVEDVVGAATQFGKVVSPGQRVDPVQSATDASVLLLAVVPQHNEAGALLSVLSPIREAGLNLVNILARPIAHSDREFLFLLFVEGMDEAAAHSGLLGAIRGTGATVANLGRLSGHVRHVTPATRSLPRRMTVDG</sequence>
<evidence type="ECO:0000259" key="8">
    <source>
        <dbReference type="PROSITE" id="PS51171"/>
    </source>
</evidence>
<keyword evidence="3" id="KW-0028">Amino-acid biosynthesis</keyword>
<evidence type="ECO:0000256" key="7">
    <source>
        <dbReference type="ARBA" id="ARBA00047848"/>
    </source>
</evidence>
<evidence type="ECO:0000256" key="5">
    <source>
        <dbReference type="ARBA" id="ARBA00023222"/>
    </source>
</evidence>
<dbReference type="Gene3D" id="3.30.70.260">
    <property type="match status" value="1"/>
</dbReference>
<evidence type="ECO:0000313" key="10">
    <source>
        <dbReference type="Proteomes" id="UP001499974"/>
    </source>
</evidence>
<dbReference type="InterPro" id="IPR045865">
    <property type="entry name" value="ACT-like_dom_sf"/>
</dbReference>
<dbReference type="RefSeq" id="WP_345520225.1">
    <property type="nucleotide sequence ID" value="NZ_BAABKM010000002.1"/>
</dbReference>
<name>A0ABP8X2L7_9ACTN</name>
<dbReference type="SUPFAM" id="SSF55021">
    <property type="entry name" value="ACT-like"/>
    <property type="match status" value="1"/>
</dbReference>
<dbReference type="PIRSF" id="PIRSF001500">
    <property type="entry name" value="Chor_mut_pdt_Ppr"/>
    <property type="match status" value="1"/>
</dbReference>
<accession>A0ABP8X2L7</accession>
<evidence type="ECO:0000256" key="3">
    <source>
        <dbReference type="ARBA" id="ARBA00022605"/>
    </source>
</evidence>
<gene>
    <name evidence="9" type="primary">pheA</name>
    <name evidence="9" type="ORF">GCM10023349_11860</name>
</gene>
<evidence type="ECO:0000256" key="2">
    <source>
        <dbReference type="ARBA" id="ARBA00013147"/>
    </source>
</evidence>
<dbReference type="EMBL" id="BAABKM010000002">
    <property type="protein sequence ID" value="GAA4697661.1"/>
    <property type="molecule type" value="Genomic_DNA"/>
</dbReference>
<evidence type="ECO:0000256" key="4">
    <source>
        <dbReference type="ARBA" id="ARBA00023141"/>
    </source>
</evidence>
<dbReference type="InterPro" id="IPR008242">
    <property type="entry name" value="Chor_mutase/pphenate_deHydtase"/>
</dbReference>
<dbReference type="PROSITE" id="PS51171">
    <property type="entry name" value="PREPHENATE_DEHYDR_3"/>
    <property type="match status" value="1"/>
</dbReference>
<reference evidence="10" key="1">
    <citation type="journal article" date="2019" name="Int. J. Syst. Evol. Microbiol.">
        <title>The Global Catalogue of Microorganisms (GCM) 10K type strain sequencing project: providing services to taxonomists for standard genome sequencing and annotation.</title>
        <authorList>
            <consortium name="The Broad Institute Genomics Platform"/>
            <consortium name="The Broad Institute Genome Sequencing Center for Infectious Disease"/>
            <person name="Wu L."/>
            <person name="Ma J."/>
        </authorList>
    </citation>
    <scope>NUCLEOTIDE SEQUENCE [LARGE SCALE GENOMIC DNA]</scope>
    <source>
        <strain evidence="10">JCM 18531</strain>
    </source>
</reference>